<dbReference type="GO" id="GO:0005829">
    <property type="term" value="C:cytosol"/>
    <property type="evidence" value="ECO:0007669"/>
    <property type="project" value="TreeGrafter"/>
</dbReference>
<dbReference type="Gene3D" id="3.40.1190.20">
    <property type="match status" value="1"/>
</dbReference>
<dbReference type="Pfam" id="PF08543">
    <property type="entry name" value="Phos_pyr_kin"/>
    <property type="match status" value="1"/>
</dbReference>
<evidence type="ECO:0000256" key="3">
    <source>
        <dbReference type="ARBA" id="ARBA00022777"/>
    </source>
</evidence>
<keyword evidence="1" id="KW-0808">Transferase</keyword>
<dbReference type="GO" id="GO:0009228">
    <property type="term" value="P:thiamine biosynthetic process"/>
    <property type="evidence" value="ECO:0007669"/>
    <property type="project" value="InterPro"/>
</dbReference>
<dbReference type="InterPro" id="IPR029056">
    <property type="entry name" value="Ribokinase-like"/>
</dbReference>
<dbReference type="InterPro" id="IPR013749">
    <property type="entry name" value="PM/HMP-P_kinase-1"/>
</dbReference>
<name>A0A381N2L7_9ZZZZ</name>
<evidence type="ECO:0000256" key="4">
    <source>
        <dbReference type="ARBA" id="ARBA00022840"/>
    </source>
</evidence>
<dbReference type="NCBIfam" id="TIGR00097">
    <property type="entry name" value="HMP-P_kinase"/>
    <property type="match status" value="1"/>
</dbReference>
<proteinExistence type="predicted"/>
<feature type="domain" description="Pyridoxamine kinase/Phosphomethylpyrimidine kinase" evidence="5">
    <location>
        <begin position="16"/>
        <end position="261"/>
    </location>
</feature>
<keyword evidence="4" id="KW-0067">ATP-binding</keyword>
<sequence length="268" mass="28025">MTATTVPVVMTIAGSDSGGGAGIQADLKTFAAHGVHGASVIAAVTAQNTMGVSAVQEVDIEIIAAQIDAVVQDMHPVAVKTGMLSSPDIVRLVAQKTTDYDWKTLVVDPVMVSSSGARLLRDEAIETYRCDLLPLATVATPNIPEASELAGISITSSDDARAAARVINDFGVNYVIVKGGHLETSGQSVDLLYDGEAFIEFALPWISSTSNHGTGCTFASALAARLALGDEVQAAFSSAKKYVWEAMNAAYAVGEGHGPLNHMWRHPK</sequence>
<dbReference type="CDD" id="cd01169">
    <property type="entry name" value="HMPP_kinase"/>
    <property type="match status" value="1"/>
</dbReference>
<organism evidence="6">
    <name type="scientific">marine metagenome</name>
    <dbReference type="NCBI Taxonomy" id="408172"/>
    <lineage>
        <taxon>unclassified sequences</taxon>
        <taxon>metagenomes</taxon>
        <taxon>ecological metagenomes</taxon>
    </lineage>
</organism>
<reference evidence="6" key="1">
    <citation type="submission" date="2018-05" db="EMBL/GenBank/DDBJ databases">
        <authorList>
            <person name="Lanie J.A."/>
            <person name="Ng W.-L."/>
            <person name="Kazmierczak K.M."/>
            <person name="Andrzejewski T.M."/>
            <person name="Davidsen T.M."/>
            <person name="Wayne K.J."/>
            <person name="Tettelin H."/>
            <person name="Glass J.I."/>
            <person name="Rusch D."/>
            <person name="Podicherti R."/>
            <person name="Tsui H.-C.T."/>
            <person name="Winkler M.E."/>
        </authorList>
    </citation>
    <scope>NUCLEOTIDE SEQUENCE</scope>
</reference>
<dbReference type="EMBL" id="UINC01000039">
    <property type="protein sequence ID" value="SUZ47873.1"/>
    <property type="molecule type" value="Genomic_DNA"/>
</dbReference>
<dbReference type="FunFam" id="3.40.1190.20:FF:000003">
    <property type="entry name" value="Phosphomethylpyrimidine kinase ThiD"/>
    <property type="match status" value="1"/>
</dbReference>
<keyword evidence="3" id="KW-0418">Kinase</keyword>
<evidence type="ECO:0000313" key="6">
    <source>
        <dbReference type="EMBL" id="SUZ47873.1"/>
    </source>
</evidence>
<evidence type="ECO:0000256" key="2">
    <source>
        <dbReference type="ARBA" id="ARBA00022741"/>
    </source>
</evidence>
<accession>A0A381N2L7</accession>
<dbReference type="SUPFAM" id="SSF53613">
    <property type="entry name" value="Ribokinase-like"/>
    <property type="match status" value="1"/>
</dbReference>
<keyword evidence="2" id="KW-0547">Nucleotide-binding</keyword>
<gene>
    <name evidence="6" type="ORF">METZ01_LOCUS727</name>
</gene>
<dbReference type="PANTHER" id="PTHR20858:SF17">
    <property type="entry name" value="HYDROXYMETHYLPYRIMIDINE_PHOSPHOMETHYLPYRIMIDINE KINASE THI20-RELATED"/>
    <property type="match status" value="1"/>
</dbReference>
<dbReference type="GO" id="GO:0005524">
    <property type="term" value="F:ATP binding"/>
    <property type="evidence" value="ECO:0007669"/>
    <property type="project" value="UniProtKB-KW"/>
</dbReference>
<dbReference type="GO" id="GO:0008902">
    <property type="term" value="F:hydroxymethylpyrimidine kinase activity"/>
    <property type="evidence" value="ECO:0007669"/>
    <property type="project" value="TreeGrafter"/>
</dbReference>
<protein>
    <recommendedName>
        <fullName evidence="5">Pyridoxamine kinase/Phosphomethylpyrimidine kinase domain-containing protein</fullName>
    </recommendedName>
</protein>
<evidence type="ECO:0000256" key="1">
    <source>
        <dbReference type="ARBA" id="ARBA00022679"/>
    </source>
</evidence>
<dbReference type="PANTHER" id="PTHR20858">
    <property type="entry name" value="PHOSPHOMETHYLPYRIMIDINE KINASE"/>
    <property type="match status" value="1"/>
</dbReference>
<dbReference type="AlphaFoldDB" id="A0A381N2L7"/>
<dbReference type="InterPro" id="IPR004399">
    <property type="entry name" value="HMP/HMP-P_kinase_dom"/>
</dbReference>
<evidence type="ECO:0000259" key="5">
    <source>
        <dbReference type="Pfam" id="PF08543"/>
    </source>
</evidence>
<dbReference type="GO" id="GO:0008972">
    <property type="term" value="F:phosphomethylpyrimidine kinase activity"/>
    <property type="evidence" value="ECO:0007669"/>
    <property type="project" value="InterPro"/>
</dbReference>